<evidence type="ECO:0000313" key="3">
    <source>
        <dbReference type="Proteomes" id="UP000801492"/>
    </source>
</evidence>
<keyword evidence="3" id="KW-1185">Reference proteome</keyword>
<organism evidence="2 3">
    <name type="scientific">Ignelater luminosus</name>
    <name type="common">Cucubano</name>
    <name type="synonym">Pyrophorus luminosus</name>
    <dbReference type="NCBI Taxonomy" id="2038154"/>
    <lineage>
        <taxon>Eukaryota</taxon>
        <taxon>Metazoa</taxon>
        <taxon>Ecdysozoa</taxon>
        <taxon>Arthropoda</taxon>
        <taxon>Hexapoda</taxon>
        <taxon>Insecta</taxon>
        <taxon>Pterygota</taxon>
        <taxon>Neoptera</taxon>
        <taxon>Endopterygota</taxon>
        <taxon>Coleoptera</taxon>
        <taxon>Polyphaga</taxon>
        <taxon>Elateriformia</taxon>
        <taxon>Elateroidea</taxon>
        <taxon>Elateridae</taxon>
        <taxon>Agrypninae</taxon>
        <taxon>Pyrophorini</taxon>
        <taxon>Ignelater</taxon>
    </lineage>
</organism>
<dbReference type="Pfam" id="PF01395">
    <property type="entry name" value="PBP_GOBP"/>
    <property type="match status" value="1"/>
</dbReference>
<dbReference type="GO" id="GO:0005549">
    <property type="term" value="F:odorant binding"/>
    <property type="evidence" value="ECO:0007669"/>
    <property type="project" value="InterPro"/>
</dbReference>
<reference evidence="2" key="1">
    <citation type="submission" date="2019-08" db="EMBL/GenBank/DDBJ databases">
        <title>The genome of the North American firefly Photinus pyralis.</title>
        <authorList>
            <consortium name="Photinus pyralis genome working group"/>
            <person name="Fallon T.R."/>
            <person name="Sander Lower S.E."/>
            <person name="Weng J.-K."/>
        </authorList>
    </citation>
    <scope>NUCLEOTIDE SEQUENCE</scope>
    <source>
        <strain evidence="2">TRF0915ILg1</strain>
        <tissue evidence="2">Whole body</tissue>
    </source>
</reference>
<dbReference type="SUPFAM" id="SSF47565">
    <property type="entry name" value="Insect pheromone/odorant-binding proteins"/>
    <property type="match status" value="1"/>
</dbReference>
<evidence type="ECO:0000256" key="1">
    <source>
        <dbReference type="SAM" id="SignalP"/>
    </source>
</evidence>
<proteinExistence type="predicted"/>
<sequence length="157" mass="17950">MCIFKNMMKYTPVLCITLVFSFAISTEDLDWSGEELNCVDELKLDKKSIHALNKQFITPEDNDDFNNFVECYWKKKGIQHQNGEIDFHKLDELLLIELLKEYGTGIDESASIVAQIFENALSACKQRCIRGKSHGQTAVKVQNCIAREVQSAFMADF</sequence>
<keyword evidence="1" id="KW-0732">Signal</keyword>
<feature type="signal peptide" evidence="1">
    <location>
        <begin position="1"/>
        <end position="23"/>
    </location>
</feature>
<dbReference type="EMBL" id="VTPC01005333">
    <property type="protein sequence ID" value="KAF2896164.1"/>
    <property type="molecule type" value="Genomic_DNA"/>
</dbReference>
<feature type="chain" id="PRO_5035433273" evidence="1">
    <location>
        <begin position="24"/>
        <end position="157"/>
    </location>
</feature>
<dbReference type="Proteomes" id="UP000801492">
    <property type="component" value="Unassembled WGS sequence"/>
</dbReference>
<gene>
    <name evidence="2" type="ORF">ILUMI_10011</name>
</gene>
<protein>
    <submittedName>
        <fullName evidence="2">Uncharacterized protein</fullName>
    </submittedName>
</protein>
<dbReference type="InterPro" id="IPR006170">
    <property type="entry name" value="PBP/GOBP"/>
</dbReference>
<dbReference type="Gene3D" id="1.10.238.20">
    <property type="entry name" value="Pheromone/general odorant binding protein domain"/>
    <property type="match status" value="1"/>
</dbReference>
<comment type="caution">
    <text evidence="2">The sequence shown here is derived from an EMBL/GenBank/DDBJ whole genome shotgun (WGS) entry which is preliminary data.</text>
</comment>
<dbReference type="OrthoDB" id="6735400at2759"/>
<dbReference type="AlphaFoldDB" id="A0A8K0D186"/>
<evidence type="ECO:0000313" key="2">
    <source>
        <dbReference type="EMBL" id="KAF2896164.1"/>
    </source>
</evidence>
<name>A0A8K0D186_IGNLU</name>
<dbReference type="InterPro" id="IPR036728">
    <property type="entry name" value="PBP_GOBP_sf"/>
</dbReference>
<accession>A0A8K0D186</accession>